<proteinExistence type="predicted"/>
<keyword evidence="3" id="KW-1185">Reference proteome</keyword>
<evidence type="ECO:0000313" key="3">
    <source>
        <dbReference type="Proteomes" id="UP001165306"/>
    </source>
</evidence>
<keyword evidence="1" id="KW-0732">Signal</keyword>
<comment type="caution">
    <text evidence="2">The sequence shown here is derived from an EMBL/GenBank/DDBJ whole genome shotgun (WGS) entry which is preliminary data.</text>
</comment>
<feature type="chain" id="PRO_5041368464" description="DUF4878 domain-containing protein" evidence="1">
    <location>
        <begin position="26"/>
        <end position="140"/>
    </location>
</feature>
<dbReference type="SUPFAM" id="SSF54427">
    <property type="entry name" value="NTF2-like"/>
    <property type="match status" value="1"/>
</dbReference>
<protein>
    <recommendedName>
        <fullName evidence="4">DUF4878 domain-containing protein</fullName>
    </recommendedName>
</protein>
<evidence type="ECO:0000313" key="2">
    <source>
        <dbReference type="EMBL" id="MCM8749943.1"/>
    </source>
</evidence>
<dbReference type="RefSeq" id="WP_284057729.1">
    <property type="nucleotide sequence ID" value="NZ_JAMSLR010000009.1"/>
</dbReference>
<evidence type="ECO:0008006" key="4">
    <source>
        <dbReference type="Google" id="ProtNLM"/>
    </source>
</evidence>
<gene>
    <name evidence="2" type="ORF">NET02_12360</name>
</gene>
<feature type="signal peptide" evidence="1">
    <location>
        <begin position="1"/>
        <end position="25"/>
    </location>
</feature>
<accession>A0AA42BDP5</accession>
<name>A0AA42BDP5_9BACT</name>
<sequence>MSPNPRRSLAVVPLLLLVFACSRGPAPTPTPTLTPSDQVKIAVRSYLAAIYAGEAEKAWDMHTRETNQGESFDQFAEAVDVAASVGDQIEIVQIDEPEINGEEARCTVVQRLGPRISVYTFTLRYEDGEWRIHNPAQFNP</sequence>
<dbReference type="Proteomes" id="UP001165306">
    <property type="component" value="Unassembled WGS sequence"/>
</dbReference>
<dbReference type="AlphaFoldDB" id="A0AA42BDP5"/>
<evidence type="ECO:0000256" key="1">
    <source>
        <dbReference type="SAM" id="SignalP"/>
    </source>
</evidence>
<dbReference type="PROSITE" id="PS51257">
    <property type="entry name" value="PROKAR_LIPOPROTEIN"/>
    <property type="match status" value="1"/>
</dbReference>
<reference evidence="2" key="1">
    <citation type="submission" date="2022-06" db="EMBL/GenBank/DDBJ databases">
        <title>CFH 74404 Thermomicrobiaceae sp.</title>
        <authorList>
            <person name="Ming H."/>
            <person name="Li W.-J."/>
            <person name="Zhao Z."/>
        </authorList>
    </citation>
    <scope>NUCLEOTIDE SEQUENCE</scope>
    <source>
        <strain evidence="2">CFH 74404</strain>
    </source>
</reference>
<organism evidence="2 3">
    <name type="scientific">Thermalbibacter longus</name>
    <dbReference type="NCBI Taxonomy" id="2951981"/>
    <lineage>
        <taxon>Bacteria</taxon>
        <taxon>Pseudomonadati</taxon>
        <taxon>Thermomicrobiota</taxon>
        <taxon>Thermomicrobia</taxon>
        <taxon>Thermomicrobiales</taxon>
        <taxon>Thermomicrobiaceae</taxon>
        <taxon>Thermalbibacter</taxon>
    </lineage>
</organism>
<dbReference type="EMBL" id="JAMSLR010000009">
    <property type="protein sequence ID" value="MCM8749943.1"/>
    <property type="molecule type" value="Genomic_DNA"/>
</dbReference>
<dbReference type="InterPro" id="IPR032710">
    <property type="entry name" value="NTF2-like_dom_sf"/>
</dbReference>